<dbReference type="GO" id="GO:0005524">
    <property type="term" value="F:ATP binding"/>
    <property type="evidence" value="ECO:0007669"/>
    <property type="project" value="InterPro"/>
</dbReference>
<dbReference type="InterPro" id="IPR011009">
    <property type="entry name" value="Kinase-like_dom_sf"/>
</dbReference>
<dbReference type="AlphaFoldDB" id="A0A8H7LJE7"/>
<proteinExistence type="predicted"/>
<evidence type="ECO:0000259" key="1">
    <source>
        <dbReference type="SMART" id="SM00220"/>
    </source>
</evidence>
<accession>A0A8H7LJE7</accession>
<dbReference type="PANTHER" id="PTHR44167:SF24">
    <property type="entry name" value="SERINE_THREONINE-PROTEIN KINASE CHK2"/>
    <property type="match status" value="1"/>
</dbReference>
<sequence length="432" mass="49827">MRFEYEYVSDEMAAAYAEAARTGINDRWGLTSNEQSWVKYQPYLLEQGYQLRPRYRPGWVRSWEGTKRNPRVHEDSLTIRSFRIMDAVREKDGKRVIIKAFDTRITSSELNILQYLSEDAIQANPSNHCTCALDSFPVPDRDGWMFVVMDTYYSISIIPFETVGEVVELIRQLLEGLAFMHSLNLAHRDCASPNIMMKADTLFKSTPHPHPNYSFLTEDGRDYMGFHPRRKHSVKYYFIDFGLATLFPSYAERTLVVGAEGRERDIPELSTPDVPYDPFKLDVCIIGRFLSRDFYEKSSRSLYFLEPLVKRLVDINPARRPTADEAFADFEMIRGALEPRILARALNPNFFQRAIYSLSDGLHWTLNCFGKAFFAQKYGDCRTYPESWAWNLAILAAHQKRLPRVSALYEGPKILGALQDLLLSASAPERSV</sequence>
<comment type="caution">
    <text evidence="2">The sequence shown here is derived from an EMBL/GenBank/DDBJ whole genome shotgun (WGS) entry which is preliminary data.</text>
</comment>
<name>A0A8H7LJE7_9AGAM</name>
<dbReference type="SUPFAM" id="SSF56112">
    <property type="entry name" value="Protein kinase-like (PK-like)"/>
    <property type="match status" value="1"/>
</dbReference>
<evidence type="ECO:0000313" key="3">
    <source>
        <dbReference type="Proteomes" id="UP000650582"/>
    </source>
</evidence>
<gene>
    <name evidence="2" type="ORF">RHS04_05668</name>
</gene>
<reference evidence="2" key="1">
    <citation type="submission" date="2020-09" db="EMBL/GenBank/DDBJ databases">
        <title>Comparative genome analyses of four rice-infecting Rhizoctonia solani isolates reveal extensive enrichment of homogalacturonan modification genes.</title>
        <authorList>
            <person name="Lee D.-Y."/>
            <person name="Jeon J."/>
            <person name="Kim K.-T."/>
            <person name="Cheong K."/>
            <person name="Song H."/>
            <person name="Choi G."/>
            <person name="Ko J."/>
            <person name="Opiyo S.O."/>
            <person name="Zuo S."/>
            <person name="Madhav S."/>
            <person name="Lee Y.-H."/>
            <person name="Wang G.-L."/>
        </authorList>
    </citation>
    <scope>NUCLEOTIDE SEQUENCE</scope>
    <source>
        <strain evidence="2">AG1-IA YN-7</strain>
    </source>
</reference>
<dbReference type="Proteomes" id="UP000650582">
    <property type="component" value="Unassembled WGS sequence"/>
</dbReference>
<dbReference type="PANTHER" id="PTHR44167">
    <property type="entry name" value="OVARIAN-SPECIFIC SERINE/THREONINE-PROTEIN KINASE LOK-RELATED"/>
    <property type="match status" value="1"/>
</dbReference>
<feature type="domain" description="Protein kinase" evidence="1">
    <location>
        <begin position="82"/>
        <end position="333"/>
    </location>
</feature>
<dbReference type="SMART" id="SM00220">
    <property type="entry name" value="S_TKc"/>
    <property type="match status" value="1"/>
</dbReference>
<protein>
    <recommendedName>
        <fullName evidence="1">Protein kinase domain-containing protein</fullName>
    </recommendedName>
</protein>
<organism evidence="2 3">
    <name type="scientific">Rhizoctonia solani</name>
    <dbReference type="NCBI Taxonomy" id="456999"/>
    <lineage>
        <taxon>Eukaryota</taxon>
        <taxon>Fungi</taxon>
        <taxon>Dikarya</taxon>
        <taxon>Basidiomycota</taxon>
        <taxon>Agaricomycotina</taxon>
        <taxon>Agaricomycetes</taxon>
        <taxon>Cantharellales</taxon>
        <taxon>Ceratobasidiaceae</taxon>
        <taxon>Rhizoctonia</taxon>
    </lineage>
</organism>
<evidence type="ECO:0000313" key="2">
    <source>
        <dbReference type="EMBL" id="KAF8678228.1"/>
    </source>
</evidence>
<dbReference type="InterPro" id="IPR000719">
    <property type="entry name" value="Prot_kinase_dom"/>
</dbReference>
<dbReference type="EMBL" id="JACYCC010000039">
    <property type="protein sequence ID" value="KAF8678228.1"/>
    <property type="molecule type" value="Genomic_DNA"/>
</dbReference>
<dbReference type="GO" id="GO:0004672">
    <property type="term" value="F:protein kinase activity"/>
    <property type="evidence" value="ECO:0007669"/>
    <property type="project" value="InterPro"/>
</dbReference>
<dbReference type="Gene3D" id="1.10.510.10">
    <property type="entry name" value="Transferase(Phosphotransferase) domain 1"/>
    <property type="match status" value="1"/>
</dbReference>